<gene>
    <name evidence="2" type="ORF">MFLAVUS_003890</name>
</gene>
<organism evidence="2 3">
    <name type="scientific">Mucor flavus</name>
    <dbReference type="NCBI Taxonomy" id="439312"/>
    <lineage>
        <taxon>Eukaryota</taxon>
        <taxon>Fungi</taxon>
        <taxon>Fungi incertae sedis</taxon>
        <taxon>Mucoromycota</taxon>
        <taxon>Mucoromycotina</taxon>
        <taxon>Mucoromycetes</taxon>
        <taxon>Mucorales</taxon>
        <taxon>Mucorineae</taxon>
        <taxon>Mucoraceae</taxon>
        <taxon>Mucor</taxon>
    </lineage>
</organism>
<feature type="compositionally biased region" description="Basic residues" evidence="1">
    <location>
        <begin position="254"/>
        <end position="269"/>
    </location>
</feature>
<dbReference type="Proteomes" id="UP001473302">
    <property type="component" value="Unassembled WGS sequence"/>
</dbReference>
<sequence length="313" mass="36839">MNSNNNSDMIDMQDKMGYVDTGPRLQPLNVPYQPVATSTSAHLIIKEPKPQRQLNIPTEPKKKLNGYTNNKPAPPVEAPLSPPPVRTEKNVEKRVSYEPTTERSPRYTNREEIKEMMVHKLHELAEMLNSLNIDEPTTATYAPRPTPSKSDPQQQIKRRPSKGKNSSSPENNRYAYNKSLEYNEPIYTHRPHYSYYDHPRQQQQHQEIIYNDDEYYQEPYTAAPYFQPQSSSTYVPRPRRKSYSNLRDEDQRARLVRKTSRNNLARHARPPPQQQPQVTYDPRYDSYQPDRIPPPSRYHPSYYHQAYSPDDYY</sequence>
<name>A0ABP9YUE0_9FUNG</name>
<feature type="compositionally biased region" description="Pro residues" evidence="1">
    <location>
        <begin position="72"/>
        <end position="85"/>
    </location>
</feature>
<feature type="region of interest" description="Disordered" evidence="1">
    <location>
        <begin position="136"/>
        <end position="178"/>
    </location>
</feature>
<evidence type="ECO:0000313" key="3">
    <source>
        <dbReference type="Proteomes" id="UP001473302"/>
    </source>
</evidence>
<evidence type="ECO:0000256" key="1">
    <source>
        <dbReference type="SAM" id="MobiDB-lite"/>
    </source>
</evidence>
<protein>
    <submittedName>
        <fullName evidence="2">Uncharacterized protein</fullName>
    </submittedName>
</protein>
<dbReference type="EMBL" id="BAABUK010000007">
    <property type="protein sequence ID" value="GAA5810469.1"/>
    <property type="molecule type" value="Genomic_DNA"/>
</dbReference>
<evidence type="ECO:0000313" key="2">
    <source>
        <dbReference type="EMBL" id="GAA5810469.1"/>
    </source>
</evidence>
<feature type="compositionally biased region" description="Basic and acidic residues" evidence="1">
    <location>
        <begin position="86"/>
        <end position="110"/>
    </location>
</feature>
<reference evidence="2 3" key="1">
    <citation type="submission" date="2024-04" db="EMBL/GenBank/DDBJ databases">
        <title>genome sequences of Mucor flavus KT1a and Helicostylum pulchrum KT1b strains isolated from the surface of a dry-aged beef.</title>
        <authorList>
            <person name="Toyotome T."/>
            <person name="Hosono M."/>
            <person name="Torimaru M."/>
            <person name="Fukuda K."/>
            <person name="Mikami N."/>
        </authorList>
    </citation>
    <scope>NUCLEOTIDE SEQUENCE [LARGE SCALE GENOMIC DNA]</scope>
    <source>
        <strain evidence="2 3">KT1a</strain>
    </source>
</reference>
<feature type="region of interest" description="Disordered" evidence="1">
    <location>
        <begin position="222"/>
        <end position="313"/>
    </location>
</feature>
<proteinExistence type="predicted"/>
<comment type="caution">
    <text evidence="2">The sequence shown here is derived from an EMBL/GenBank/DDBJ whole genome shotgun (WGS) entry which is preliminary data.</text>
</comment>
<accession>A0ABP9YUE0</accession>
<keyword evidence="3" id="KW-1185">Reference proteome</keyword>
<feature type="region of interest" description="Disordered" evidence="1">
    <location>
        <begin position="42"/>
        <end position="110"/>
    </location>
</feature>